<organism evidence="2 3">
    <name type="scientific">Arcobacter venerupis</name>
    <dbReference type="NCBI Taxonomy" id="1054033"/>
    <lineage>
        <taxon>Bacteria</taxon>
        <taxon>Pseudomonadati</taxon>
        <taxon>Campylobacterota</taxon>
        <taxon>Epsilonproteobacteria</taxon>
        <taxon>Campylobacterales</taxon>
        <taxon>Arcobacteraceae</taxon>
        <taxon>Arcobacter</taxon>
    </lineage>
</organism>
<evidence type="ECO:0000313" key="3">
    <source>
        <dbReference type="Proteomes" id="UP000503482"/>
    </source>
</evidence>
<proteinExistence type="predicted"/>
<dbReference type="SUPFAM" id="SSF49777">
    <property type="entry name" value="PEBP-like"/>
    <property type="match status" value="1"/>
</dbReference>
<dbReference type="EMBL" id="CP053840">
    <property type="protein sequence ID" value="QKF67422.1"/>
    <property type="molecule type" value="Genomic_DNA"/>
</dbReference>
<dbReference type="KEGG" id="avp:AVENP_1879"/>
<feature type="chain" id="PRO_5041904390" evidence="1">
    <location>
        <begin position="17"/>
        <end position="173"/>
    </location>
</feature>
<dbReference type="Pfam" id="PF01161">
    <property type="entry name" value="PBP"/>
    <property type="match status" value="1"/>
</dbReference>
<dbReference type="InterPro" id="IPR036610">
    <property type="entry name" value="PEBP-like_sf"/>
</dbReference>
<dbReference type="InterPro" id="IPR008914">
    <property type="entry name" value="PEBP"/>
</dbReference>
<evidence type="ECO:0000313" key="2">
    <source>
        <dbReference type="EMBL" id="QKF67422.1"/>
    </source>
</evidence>
<dbReference type="PANTHER" id="PTHR30289:SF1">
    <property type="entry name" value="PEBP (PHOSPHATIDYLETHANOLAMINE-BINDING PROTEIN) FAMILY PROTEIN"/>
    <property type="match status" value="1"/>
</dbReference>
<dbReference type="CDD" id="cd00865">
    <property type="entry name" value="PEBP_bact_arch"/>
    <property type="match status" value="1"/>
</dbReference>
<keyword evidence="1" id="KW-0732">Signal</keyword>
<dbReference type="AlphaFoldDB" id="A0AAE7BBV9"/>
<name>A0AAE7BBV9_9BACT</name>
<feature type="signal peptide" evidence="1">
    <location>
        <begin position="1"/>
        <end position="16"/>
    </location>
</feature>
<accession>A0AAE7BBV9</accession>
<evidence type="ECO:0000256" key="1">
    <source>
        <dbReference type="SAM" id="SignalP"/>
    </source>
</evidence>
<dbReference type="NCBIfam" id="TIGR00481">
    <property type="entry name" value="YbhB/YbcL family Raf kinase inhibitor-like protein"/>
    <property type="match status" value="1"/>
</dbReference>
<dbReference type="PANTHER" id="PTHR30289">
    <property type="entry name" value="UNCHARACTERIZED PROTEIN YBCL-RELATED"/>
    <property type="match status" value="1"/>
</dbReference>
<keyword evidence="3" id="KW-1185">Reference proteome</keyword>
<sequence>MKKIFLGLIFSMGLFAQGFTLSSNDISGQLSSDEVFNGFGCIGKNISPELSWKDAPKGTKSFAITVYDPDAPTGSGWWHWVVFNISKDKNTLEKGFGNKESTNIVQSVTDYGITGFGGACPPLGDKAHRYVFTVYALDVESLDLDKKTNAAVVGFYVNSHTLAKSSIIAYYGR</sequence>
<dbReference type="InterPro" id="IPR005247">
    <property type="entry name" value="YbhB_YbcL/LppC-like"/>
</dbReference>
<dbReference type="RefSeq" id="WP_128358012.1">
    <property type="nucleotide sequence ID" value="NZ_CP053840.1"/>
</dbReference>
<gene>
    <name evidence="2" type="ORF">AVENP_1879</name>
</gene>
<reference evidence="2 3" key="1">
    <citation type="submission" date="2020-05" db="EMBL/GenBank/DDBJ databases">
        <title>Complete genome sequencing of Campylobacter and Arcobacter type strains.</title>
        <authorList>
            <person name="Miller W.G."/>
            <person name="Yee E."/>
        </authorList>
    </citation>
    <scope>NUCLEOTIDE SEQUENCE [LARGE SCALE GENOMIC DNA]</scope>
    <source>
        <strain evidence="2 3">LMG 26156</strain>
    </source>
</reference>
<dbReference type="Gene3D" id="3.90.280.10">
    <property type="entry name" value="PEBP-like"/>
    <property type="match status" value="1"/>
</dbReference>
<protein>
    <submittedName>
        <fullName evidence="2">Phosphatidylethanolamine-binding protein</fullName>
    </submittedName>
</protein>
<dbReference type="Proteomes" id="UP000503482">
    <property type="component" value="Chromosome"/>
</dbReference>